<keyword evidence="10" id="KW-1185">Reference proteome</keyword>
<dbReference type="InterPro" id="IPR004838">
    <property type="entry name" value="NHTrfase_class1_PyrdxlP-BS"/>
</dbReference>
<gene>
    <name evidence="9" type="ORF">CWS72_09675</name>
</gene>
<comment type="similarity">
    <text evidence="2 7">Belongs to the class-I pyridoxal-phosphate-dependent aminotransferase family.</text>
</comment>
<evidence type="ECO:0000256" key="6">
    <source>
        <dbReference type="ARBA" id="ARBA00049185"/>
    </source>
</evidence>
<dbReference type="RefSeq" id="WP_101250384.1">
    <property type="nucleotide sequence ID" value="NZ_PIUM01000008.1"/>
</dbReference>
<dbReference type="EC" id="2.6.1.-" evidence="7"/>
<dbReference type="InterPro" id="IPR015424">
    <property type="entry name" value="PyrdxlP-dep_Trfase"/>
</dbReference>
<keyword evidence="4 7" id="KW-0808">Transferase</keyword>
<sequence>MALKVAGRGRIPPFIVMDVMRAANERMAAGHDVLHLEVGQPSTGAPTKVVAAAKRALESGDPLGYTLAFGLDALRERIAGYYRSAYGVSVSARNVMVTTGSSGAFLLSFLAAFGPGNRVGLACPGYPAYRNILTSLGVEPVLIPVGPASRFQPTVEVLRSLDGPPLDGLILASPSNPTGSMVGAVELAAIGDWCRDHDVRLVSDEIYHGLTYAGPAATAAGMDGAVVINSFSKYFSMTGWRLGWMVVPDDLLRSVECLGQNFFISPPTLSQHAAIAVFDCLDELDGNLARYARNRAILLDELPKAGFDRLAPADGAFYLYADVARWTDDSLGFCRRMLDETGVACTPGVDFDPIEGHHFLRFSFAGATNDMIEVGRRLKAWSK</sequence>
<keyword evidence="5" id="KW-0663">Pyridoxal phosphate</keyword>
<comment type="catalytic activity">
    <reaction evidence="6">
        <text>L-aspartate + 2-oxoglutarate = oxaloacetate + L-glutamate</text>
        <dbReference type="Rhea" id="RHEA:21824"/>
        <dbReference type="ChEBI" id="CHEBI:16452"/>
        <dbReference type="ChEBI" id="CHEBI:16810"/>
        <dbReference type="ChEBI" id="CHEBI:29985"/>
        <dbReference type="ChEBI" id="CHEBI:29991"/>
        <dbReference type="EC" id="2.6.1.1"/>
    </reaction>
</comment>
<reference evidence="10" key="1">
    <citation type="submission" date="2017-12" db="EMBL/GenBank/DDBJ databases">
        <title>Draft genome sequence of Telmatospirillum siberiense 26-4b1T, an acidotolerant peatland alphaproteobacterium potentially involved in sulfur cycling.</title>
        <authorList>
            <person name="Hausmann B."/>
            <person name="Pjevac P."/>
            <person name="Schreck K."/>
            <person name="Herbold C.W."/>
            <person name="Daims H."/>
            <person name="Wagner M."/>
            <person name="Pester M."/>
            <person name="Loy A."/>
        </authorList>
    </citation>
    <scope>NUCLEOTIDE SEQUENCE [LARGE SCALE GENOMIC DNA]</scope>
    <source>
        <strain evidence="10">26-4b1</strain>
    </source>
</reference>
<dbReference type="OrthoDB" id="9804407at2"/>
<comment type="cofactor">
    <cofactor evidence="1 7">
        <name>pyridoxal 5'-phosphate</name>
        <dbReference type="ChEBI" id="CHEBI:597326"/>
    </cofactor>
</comment>
<dbReference type="CDD" id="cd00609">
    <property type="entry name" value="AAT_like"/>
    <property type="match status" value="1"/>
</dbReference>
<dbReference type="InterPro" id="IPR015421">
    <property type="entry name" value="PyrdxlP-dep_Trfase_major"/>
</dbReference>
<dbReference type="PANTHER" id="PTHR46383">
    <property type="entry name" value="ASPARTATE AMINOTRANSFERASE"/>
    <property type="match status" value="1"/>
</dbReference>
<evidence type="ECO:0000256" key="5">
    <source>
        <dbReference type="ARBA" id="ARBA00022898"/>
    </source>
</evidence>
<evidence type="ECO:0000313" key="10">
    <source>
        <dbReference type="Proteomes" id="UP000233293"/>
    </source>
</evidence>
<evidence type="ECO:0000256" key="3">
    <source>
        <dbReference type="ARBA" id="ARBA00022576"/>
    </source>
</evidence>
<dbReference type="GO" id="GO:0006520">
    <property type="term" value="P:amino acid metabolic process"/>
    <property type="evidence" value="ECO:0007669"/>
    <property type="project" value="InterPro"/>
</dbReference>
<evidence type="ECO:0000259" key="8">
    <source>
        <dbReference type="Pfam" id="PF00155"/>
    </source>
</evidence>
<dbReference type="Proteomes" id="UP000233293">
    <property type="component" value="Unassembled WGS sequence"/>
</dbReference>
<organism evidence="9 10">
    <name type="scientific">Telmatospirillum siberiense</name>
    <dbReference type="NCBI Taxonomy" id="382514"/>
    <lineage>
        <taxon>Bacteria</taxon>
        <taxon>Pseudomonadati</taxon>
        <taxon>Pseudomonadota</taxon>
        <taxon>Alphaproteobacteria</taxon>
        <taxon>Rhodospirillales</taxon>
        <taxon>Rhodospirillaceae</taxon>
        <taxon>Telmatospirillum</taxon>
    </lineage>
</organism>
<accession>A0A2N3PWT1</accession>
<dbReference type="EMBL" id="PIUM01000008">
    <property type="protein sequence ID" value="PKU24841.1"/>
    <property type="molecule type" value="Genomic_DNA"/>
</dbReference>
<dbReference type="InterPro" id="IPR050596">
    <property type="entry name" value="AspAT/PAT-like"/>
</dbReference>
<dbReference type="GO" id="GO:0004069">
    <property type="term" value="F:L-aspartate:2-oxoglutarate aminotransferase activity"/>
    <property type="evidence" value="ECO:0007669"/>
    <property type="project" value="UniProtKB-EC"/>
</dbReference>
<dbReference type="PROSITE" id="PS00105">
    <property type="entry name" value="AA_TRANSFER_CLASS_1"/>
    <property type="match status" value="1"/>
</dbReference>
<dbReference type="AlphaFoldDB" id="A0A2N3PWT1"/>
<evidence type="ECO:0000313" key="9">
    <source>
        <dbReference type="EMBL" id="PKU24841.1"/>
    </source>
</evidence>
<dbReference type="Gene3D" id="3.40.640.10">
    <property type="entry name" value="Type I PLP-dependent aspartate aminotransferase-like (Major domain)"/>
    <property type="match status" value="1"/>
</dbReference>
<dbReference type="Pfam" id="PF00155">
    <property type="entry name" value="Aminotran_1_2"/>
    <property type="match status" value="1"/>
</dbReference>
<feature type="domain" description="Aminotransferase class I/classII large" evidence="8">
    <location>
        <begin position="32"/>
        <end position="374"/>
    </location>
</feature>
<dbReference type="InterPro" id="IPR004839">
    <property type="entry name" value="Aminotransferase_I/II_large"/>
</dbReference>
<evidence type="ECO:0000256" key="4">
    <source>
        <dbReference type="ARBA" id="ARBA00022679"/>
    </source>
</evidence>
<dbReference type="SUPFAM" id="SSF53383">
    <property type="entry name" value="PLP-dependent transferases"/>
    <property type="match status" value="1"/>
</dbReference>
<evidence type="ECO:0000256" key="2">
    <source>
        <dbReference type="ARBA" id="ARBA00007441"/>
    </source>
</evidence>
<name>A0A2N3PWT1_9PROT</name>
<protein>
    <recommendedName>
        <fullName evidence="7">Aminotransferase</fullName>
        <ecNumber evidence="7">2.6.1.-</ecNumber>
    </recommendedName>
</protein>
<dbReference type="PANTHER" id="PTHR46383:SF2">
    <property type="entry name" value="AMINOTRANSFERASE"/>
    <property type="match status" value="1"/>
</dbReference>
<comment type="caution">
    <text evidence="9">The sequence shown here is derived from an EMBL/GenBank/DDBJ whole genome shotgun (WGS) entry which is preliminary data.</text>
</comment>
<keyword evidence="3 7" id="KW-0032">Aminotransferase</keyword>
<dbReference type="GO" id="GO:0030170">
    <property type="term" value="F:pyridoxal phosphate binding"/>
    <property type="evidence" value="ECO:0007669"/>
    <property type="project" value="InterPro"/>
</dbReference>
<proteinExistence type="inferred from homology"/>
<evidence type="ECO:0000256" key="1">
    <source>
        <dbReference type="ARBA" id="ARBA00001933"/>
    </source>
</evidence>
<evidence type="ECO:0000256" key="7">
    <source>
        <dbReference type="RuleBase" id="RU000481"/>
    </source>
</evidence>